<name>A0A1G2KQQ0_9BACT</name>
<dbReference type="STRING" id="1802271.A3C11_00100"/>
<organism evidence="1 2">
    <name type="scientific">Candidatus Sungbacteria bacterium RIFCSPHIGHO2_02_FULL_49_12</name>
    <dbReference type="NCBI Taxonomy" id="1802271"/>
    <lineage>
        <taxon>Bacteria</taxon>
        <taxon>Candidatus Sungiibacteriota</taxon>
    </lineage>
</organism>
<dbReference type="InterPro" id="IPR043129">
    <property type="entry name" value="ATPase_NBD"/>
</dbReference>
<evidence type="ECO:0000313" key="1">
    <source>
        <dbReference type="EMBL" id="OHA01746.1"/>
    </source>
</evidence>
<dbReference type="Pfam" id="PF11104">
    <property type="entry name" value="PilM_2"/>
    <property type="match status" value="1"/>
</dbReference>
<evidence type="ECO:0008006" key="3">
    <source>
        <dbReference type="Google" id="ProtNLM"/>
    </source>
</evidence>
<evidence type="ECO:0000313" key="2">
    <source>
        <dbReference type="Proteomes" id="UP000177362"/>
    </source>
</evidence>
<dbReference type="Proteomes" id="UP000177362">
    <property type="component" value="Unassembled WGS sequence"/>
</dbReference>
<gene>
    <name evidence="1" type="ORF">A3C11_00100</name>
</gene>
<dbReference type="PANTHER" id="PTHR32432:SF3">
    <property type="entry name" value="ETHANOLAMINE UTILIZATION PROTEIN EUTJ"/>
    <property type="match status" value="1"/>
</dbReference>
<dbReference type="PANTHER" id="PTHR32432">
    <property type="entry name" value="CELL DIVISION PROTEIN FTSA-RELATED"/>
    <property type="match status" value="1"/>
</dbReference>
<comment type="caution">
    <text evidence="1">The sequence shown here is derived from an EMBL/GenBank/DDBJ whole genome shotgun (WGS) entry which is preliminary data.</text>
</comment>
<protein>
    <recommendedName>
        <fullName evidence="3">SHS2 domain-containing protein</fullName>
    </recommendedName>
</protein>
<dbReference type="InterPro" id="IPR005883">
    <property type="entry name" value="PilM"/>
</dbReference>
<accession>A0A1G2KQQ0</accession>
<dbReference type="Gene3D" id="3.30.420.40">
    <property type="match status" value="2"/>
</dbReference>
<dbReference type="AlphaFoldDB" id="A0A1G2KQQ0"/>
<reference evidence="1 2" key="1">
    <citation type="journal article" date="2016" name="Nat. Commun.">
        <title>Thousands of microbial genomes shed light on interconnected biogeochemical processes in an aquifer system.</title>
        <authorList>
            <person name="Anantharaman K."/>
            <person name="Brown C.T."/>
            <person name="Hug L.A."/>
            <person name="Sharon I."/>
            <person name="Castelle C.J."/>
            <person name="Probst A.J."/>
            <person name="Thomas B.C."/>
            <person name="Singh A."/>
            <person name="Wilkins M.J."/>
            <person name="Karaoz U."/>
            <person name="Brodie E.L."/>
            <person name="Williams K.H."/>
            <person name="Hubbard S.S."/>
            <person name="Banfield J.F."/>
        </authorList>
    </citation>
    <scope>NUCLEOTIDE SEQUENCE [LARGE SCALE GENOMIC DNA]</scope>
</reference>
<dbReference type="EMBL" id="MHQJ01000008">
    <property type="protein sequence ID" value="OHA01746.1"/>
    <property type="molecule type" value="Genomic_DNA"/>
</dbReference>
<proteinExistence type="predicted"/>
<dbReference type="CDD" id="cd24049">
    <property type="entry name" value="ASKHA_NBD_PilM"/>
    <property type="match status" value="1"/>
</dbReference>
<dbReference type="NCBIfam" id="TIGR01175">
    <property type="entry name" value="pilM"/>
    <property type="match status" value="1"/>
</dbReference>
<sequence length="364" mass="39672">MFLHSIISSWAKSLATFPVLGLDFSDLSIKFIRFDEHGASISVHCIGNVGLPAGVMVNGAVEKPAELVTALRNLKSLDGRLVKERFVVASLPEEKGFIQLLRIPRLKTDNLDAAVRWELESVVPLPAEEIYFDYEVLTTAGHSDHVDVLLLAYPRALVDSYVSVLSQAGYIPMALELESQAIVRALVLRTNAEPMLVIDLGTTRTSFVLVTNGSIIHTSTISISGQLFESKIEEELGVSAERARELKISVGLDTEKEEGKVAHALAGPLQSLMEEILRHLDFYRDHVVDRGGPASTIERIVLTGGDSNLLGLDSSIARGVKVHVEKWNPFGLVLPRMKSSLPPVPANVAHQYTTAVGLALRGIM</sequence>
<dbReference type="InterPro" id="IPR050696">
    <property type="entry name" value="FtsA/MreB"/>
</dbReference>
<dbReference type="SUPFAM" id="SSF53067">
    <property type="entry name" value="Actin-like ATPase domain"/>
    <property type="match status" value="2"/>
</dbReference>
<dbReference type="PIRSF" id="PIRSF019169">
    <property type="entry name" value="PilM"/>
    <property type="match status" value="1"/>
</dbReference>
<dbReference type="Gene3D" id="3.30.1490.300">
    <property type="match status" value="1"/>
</dbReference>